<dbReference type="GO" id="GO:0046872">
    <property type="term" value="F:metal ion binding"/>
    <property type="evidence" value="ECO:0007669"/>
    <property type="project" value="UniProtKB-UniRule"/>
</dbReference>
<dbReference type="Pfam" id="PF04879">
    <property type="entry name" value="Molybdop_Fe4S4"/>
    <property type="match status" value="1"/>
</dbReference>
<dbReference type="EMBL" id="CP028374">
    <property type="protein sequence ID" value="AXN02379.1"/>
    <property type="molecule type" value="Genomic_DNA"/>
</dbReference>
<dbReference type="PANTHER" id="PTHR43105">
    <property type="entry name" value="RESPIRATORY NITRATE REDUCTASE"/>
    <property type="match status" value="1"/>
</dbReference>
<dbReference type="Pfam" id="PF10588">
    <property type="entry name" value="NADH-G_4Fe-4S_3"/>
    <property type="match status" value="1"/>
</dbReference>
<dbReference type="InterPro" id="IPR001041">
    <property type="entry name" value="2Fe-2S_ferredoxin-type"/>
</dbReference>
<evidence type="ECO:0000256" key="13">
    <source>
        <dbReference type="ARBA" id="ARBA00026021"/>
    </source>
</evidence>
<evidence type="ECO:0000256" key="2">
    <source>
        <dbReference type="ARBA" id="ARBA00002378"/>
    </source>
</evidence>
<sequence length="906" mass="105522">MTINLYIDKKKYKIKEKNNNLLQICLSLGFNIPYFCWHPEMGSVGSCRQCAIKKYQNYEDKDGQIVMACMTSVTDDTFITINDKESKKFRKFIIELLMINHPHDCPICEEGGNCHLQDMTVITKHKSRRYNFKKRTYYNQYLGPFISHEMNRCITCYRCVRYYKEYAQGNDFGVFGISNNIYFGRTKEGMLKNEFSGNLIEICPTGVFTDKINSNNYARKWDTQFSPSICQQCSVGCNISIGERYGKLIKVDNRYNNEINNYFLCDKGRFGHGYVNNNKRPKYIFIKKNNKLLKIKKNKALEIIKNMMIKYNKIIGIGSTRASTESNFILKTLVGKKNFSTGMTKEEEETNKLILKILCNSNINIPSLKNIEKYDVICIFGEDITQTSPCIALAVRQAIKNTMNNLLKKINIEKWHNIARSNIKQKKINDLFITSINKTKLNDISKWSYYGSIEDQTRFIFSIANKLNKNSPPVLNLNVELIKKSNYIANKLIHAKNPLIISGNQLGSIEMIQAVSNLIKALKIVNSNTGTILLPSDVNSMGVSLIGGISLNKTLKKIKDNNNIIIIIMENDLYYRLSKKNINNIFKKRDNIILIDHQFTKFTKHAKIILPATTFAESTGTVINYEGRNQRFFKLFEPKFYDSDNLMLESWKWVKKLQNIFNKKNNFKTDEIINECYKKTIKLKNIKNAAQSSSFRIYGQKLARSPQRYSGRTALQTNLNVHEKSQPKDKDTMFNFSMEGYYKLNIKNLQTPFIWSPGWNSNQALYKTIKENQKPKKKFKNYLYFLKTKNINWFNKIPEKDIKKKNKLKIYPFYTIWGSEELTKYFTKINKYINKKYIILNICDAKKLKLNNGDLVELHYHDTYSNLIIKISSYVKKGYIGLPLGKKTLPLSLNHKKININDLRKI</sequence>
<dbReference type="PROSITE" id="PS51669">
    <property type="entry name" value="4FE4S_MOW_BIS_MGD"/>
    <property type="match status" value="1"/>
</dbReference>
<evidence type="ECO:0000313" key="19">
    <source>
        <dbReference type="EMBL" id="AXN02379.1"/>
    </source>
</evidence>
<organism evidence="19 20">
    <name type="scientific">Candidatus Purcelliella pentastirinorum</name>
    <dbReference type="NCBI Taxonomy" id="472834"/>
    <lineage>
        <taxon>Bacteria</taxon>
        <taxon>Pseudomonadati</taxon>
        <taxon>Pseudomonadota</taxon>
        <taxon>Gammaproteobacteria</taxon>
        <taxon>Enterobacterales</taxon>
        <taxon>Enterobacteriaceae</taxon>
        <taxon>Candidatus Purcelliella</taxon>
    </lineage>
</organism>
<feature type="domain" description="2Fe-2S ferredoxin-type" evidence="16">
    <location>
        <begin position="1"/>
        <end position="85"/>
    </location>
</feature>
<dbReference type="SUPFAM" id="SSF54862">
    <property type="entry name" value="4Fe-4S ferredoxins"/>
    <property type="match status" value="1"/>
</dbReference>
<dbReference type="OrthoDB" id="9810782at2"/>
<dbReference type="RefSeq" id="WP_115956204.1">
    <property type="nucleotide sequence ID" value="NZ_CP028374.1"/>
</dbReference>
<evidence type="ECO:0000256" key="3">
    <source>
        <dbReference type="ARBA" id="ARBA00005404"/>
    </source>
</evidence>
<dbReference type="SUPFAM" id="SSF53706">
    <property type="entry name" value="Formate dehydrogenase/DMSO reductase, domains 1-3"/>
    <property type="match status" value="1"/>
</dbReference>
<comment type="catalytic activity">
    <reaction evidence="14 15">
        <text>a quinone + NADH + 5 H(+)(in) = a quinol + NAD(+) + 4 H(+)(out)</text>
        <dbReference type="Rhea" id="RHEA:57888"/>
        <dbReference type="ChEBI" id="CHEBI:15378"/>
        <dbReference type="ChEBI" id="CHEBI:24646"/>
        <dbReference type="ChEBI" id="CHEBI:57540"/>
        <dbReference type="ChEBI" id="CHEBI:57945"/>
        <dbReference type="ChEBI" id="CHEBI:132124"/>
    </reaction>
</comment>
<dbReference type="InterPro" id="IPR006656">
    <property type="entry name" value="Mopterin_OxRdtase"/>
</dbReference>
<dbReference type="Gene3D" id="3.40.50.740">
    <property type="match status" value="1"/>
</dbReference>
<proteinExistence type="inferred from homology"/>
<dbReference type="GO" id="GO:0051539">
    <property type="term" value="F:4 iron, 4 sulfur cluster binding"/>
    <property type="evidence" value="ECO:0007669"/>
    <property type="project" value="UniProtKB-KW"/>
</dbReference>
<dbReference type="EC" id="7.1.1.-" evidence="15"/>
<dbReference type="InterPro" id="IPR006963">
    <property type="entry name" value="Mopterin_OxRdtase_4Fe-4S_dom"/>
</dbReference>
<keyword evidence="5 15" id="KW-0001">2Fe-2S</keyword>
<reference evidence="19 20" key="1">
    <citation type="submission" date="2018-03" db="EMBL/GenBank/DDBJ databases">
        <title>A parallel universe: an anciently diverged bacterial symbiosis in a Hawaiian planthopper (Hemiptera: Cixiidae) reveals rearranged nutritional responsibilities.</title>
        <authorList>
            <person name="Bennett G."/>
            <person name="Mao M."/>
        </authorList>
    </citation>
    <scope>NUCLEOTIDE SEQUENCE [LARGE SCALE GENOMIC DNA]</scope>
    <source>
        <strain evidence="19 20">OLIH</strain>
    </source>
</reference>
<name>A0A346E074_9ENTR</name>
<evidence type="ECO:0000259" key="16">
    <source>
        <dbReference type="PROSITE" id="PS51085"/>
    </source>
</evidence>
<evidence type="ECO:0000259" key="17">
    <source>
        <dbReference type="PROSITE" id="PS51669"/>
    </source>
</evidence>
<dbReference type="InterPro" id="IPR000283">
    <property type="entry name" value="NADH_UbQ_OxRdtase_75kDa_su_CS"/>
</dbReference>
<evidence type="ECO:0000256" key="5">
    <source>
        <dbReference type="ARBA" id="ARBA00022714"/>
    </source>
</evidence>
<dbReference type="InterPro" id="IPR009010">
    <property type="entry name" value="Asp_de-COase-like_dom_sf"/>
</dbReference>
<evidence type="ECO:0000256" key="10">
    <source>
        <dbReference type="ARBA" id="ARBA00023014"/>
    </source>
</evidence>
<dbReference type="KEGG" id="ppet:C9I82_431"/>
<dbReference type="InterPro" id="IPR054351">
    <property type="entry name" value="NADH_UbQ_OxRdtase_ferredoxin"/>
</dbReference>
<evidence type="ECO:0000256" key="12">
    <source>
        <dbReference type="ARBA" id="ARBA00023075"/>
    </source>
</evidence>
<dbReference type="GO" id="GO:0042773">
    <property type="term" value="P:ATP synthesis coupled electron transport"/>
    <property type="evidence" value="ECO:0007669"/>
    <property type="project" value="InterPro"/>
</dbReference>
<dbReference type="Gene3D" id="3.10.20.740">
    <property type="match status" value="1"/>
</dbReference>
<keyword evidence="11 15" id="KW-0520">NAD</keyword>
<dbReference type="PANTHER" id="PTHR43105:SF10">
    <property type="entry name" value="NADH-QUINONE OXIDOREDUCTASE SUBUNIT G"/>
    <property type="match status" value="1"/>
</dbReference>
<dbReference type="Pfam" id="PF22117">
    <property type="entry name" value="Fer4_Nqo3"/>
    <property type="match status" value="1"/>
</dbReference>
<dbReference type="SMART" id="SM00929">
    <property type="entry name" value="NADH-G_4Fe-4S_3"/>
    <property type="match status" value="1"/>
</dbReference>
<dbReference type="GO" id="GO:0016020">
    <property type="term" value="C:membrane"/>
    <property type="evidence" value="ECO:0007669"/>
    <property type="project" value="InterPro"/>
</dbReference>
<gene>
    <name evidence="19" type="ORF">C9I82_431</name>
</gene>
<dbReference type="PROSITE" id="PS00641">
    <property type="entry name" value="COMPLEX1_75K_1"/>
    <property type="match status" value="1"/>
</dbReference>
<keyword evidence="10 15" id="KW-0411">Iron-sulfur</keyword>
<comment type="cofactor">
    <cofactor evidence="1 15">
        <name>[4Fe-4S] cluster</name>
        <dbReference type="ChEBI" id="CHEBI:49883"/>
    </cofactor>
</comment>
<protein>
    <recommendedName>
        <fullName evidence="15">NADH-quinone oxidoreductase</fullName>
        <ecNumber evidence="15">7.1.1.-</ecNumber>
    </recommendedName>
</protein>
<dbReference type="AlphaFoldDB" id="A0A346E074"/>
<comment type="cofactor">
    <cofactor evidence="15">
        <name>[2Fe-2S] cluster</name>
        <dbReference type="ChEBI" id="CHEBI:190135"/>
    </cofactor>
    <text evidence="15">Binds 1 [2Fe-2S] cluster per subunit.</text>
</comment>
<evidence type="ECO:0000256" key="11">
    <source>
        <dbReference type="ARBA" id="ARBA00023027"/>
    </source>
</evidence>
<dbReference type="Gene3D" id="3.30.200.210">
    <property type="match status" value="1"/>
</dbReference>
<dbReference type="InterPro" id="IPR050123">
    <property type="entry name" value="Prok_molybdopt-oxidoreductase"/>
</dbReference>
<dbReference type="GO" id="GO:0008137">
    <property type="term" value="F:NADH dehydrogenase (ubiquinone) activity"/>
    <property type="evidence" value="ECO:0007669"/>
    <property type="project" value="UniProtKB-UniRule"/>
</dbReference>
<keyword evidence="8 15" id="KW-1278">Translocase</keyword>
<dbReference type="GO" id="GO:0051537">
    <property type="term" value="F:2 iron, 2 sulfur cluster binding"/>
    <property type="evidence" value="ECO:0007669"/>
    <property type="project" value="UniProtKB-UniRule"/>
</dbReference>
<dbReference type="FunFam" id="3.10.20.740:FF:000002">
    <property type="entry name" value="NADH-quinone oxidoreductase"/>
    <property type="match status" value="1"/>
</dbReference>
<dbReference type="NCBIfam" id="TIGR01973">
    <property type="entry name" value="NuoG"/>
    <property type="match status" value="1"/>
</dbReference>
<comment type="function">
    <text evidence="15">NDH-1 shuttles electrons from NADH, via FMN and iron-sulfur (Fe-S) centers, to quinones in the respiratory chain. Couples the redox reaction to proton translocation (for every two electrons transferred, four hydrogen ions are translocated across the cytoplasmic membrane), and thus conserves the redox energy in a proton gradient.</text>
</comment>
<keyword evidence="9 15" id="KW-0408">Iron</keyword>
<dbReference type="SUPFAM" id="SSF54292">
    <property type="entry name" value="2Fe-2S ferredoxin-like"/>
    <property type="match status" value="1"/>
</dbReference>
<dbReference type="SUPFAM" id="SSF50692">
    <property type="entry name" value="ADC-like"/>
    <property type="match status" value="1"/>
</dbReference>
<dbReference type="PROSITE" id="PS51839">
    <property type="entry name" value="4FE4S_HC3"/>
    <property type="match status" value="1"/>
</dbReference>
<dbReference type="GO" id="GO:0003954">
    <property type="term" value="F:NADH dehydrogenase activity"/>
    <property type="evidence" value="ECO:0007669"/>
    <property type="project" value="TreeGrafter"/>
</dbReference>
<comment type="similarity">
    <text evidence="3 15">Belongs to the complex I 75 kDa subunit family.</text>
</comment>
<dbReference type="SMART" id="SM00926">
    <property type="entry name" value="Molybdop_Fe4S4"/>
    <property type="match status" value="1"/>
</dbReference>
<dbReference type="PROSITE" id="PS00642">
    <property type="entry name" value="COMPLEX1_75K_2"/>
    <property type="match status" value="1"/>
</dbReference>
<keyword evidence="4 15" id="KW-0004">4Fe-4S</keyword>
<keyword evidence="6 15" id="KW-0874">Quinone</keyword>
<evidence type="ECO:0000313" key="20">
    <source>
        <dbReference type="Proteomes" id="UP000256856"/>
    </source>
</evidence>
<accession>A0A346E074</accession>
<dbReference type="PROSITE" id="PS51085">
    <property type="entry name" value="2FE2S_FER_2"/>
    <property type="match status" value="1"/>
</dbReference>
<evidence type="ECO:0000256" key="1">
    <source>
        <dbReference type="ARBA" id="ARBA00001966"/>
    </source>
</evidence>
<dbReference type="GO" id="GO:0048038">
    <property type="term" value="F:quinone binding"/>
    <property type="evidence" value="ECO:0007669"/>
    <property type="project" value="UniProtKB-UniRule"/>
</dbReference>
<feature type="domain" description="4Fe-4S Mo/W bis-MGD-type" evidence="17">
    <location>
        <begin position="223"/>
        <end position="279"/>
    </location>
</feature>
<dbReference type="Pfam" id="PF00384">
    <property type="entry name" value="Molybdopterin"/>
    <property type="match status" value="1"/>
</dbReference>
<dbReference type="InterPro" id="IPR036010">
    <property type="entry name" value="2Fe-2S_ferredoxin-like_sf"/>
</dbReference>
<comment type="subunit">
    <text evidence="13">Composed of 13 different subunits. Subunits NuoCD, E, F, and G constitute the peripheral sector of the complex.</text>
</comment>
<evidence type="ECO:0000256" key="4">
    <source>
        <dbReference type="ARBA" id="ARBA00022485"/>
    </source>
</evidence>
<evidence type="ECO:0000256" key="15">
    <source>
        <dbReference type="RuleBase" id="RU003525"/>
    </source>
</evidence>
<dbReference type="Gene3D" id="2.40.40.20">
    <property type="match status" value="1"/>
</dbReference>
<keyword evidence="20" id="KW-1185">Reference proteome</keyword>
<keyword evidence="7 15" id="KW-0479">Metal-binding</keyword>
<dbReference type="InterPro" id="IPR010228">
    <property type="entry name" value="NADH_UbQ_OxRdtase_Gsu"/>
</dbReference>
<dbReference type="Proteomes" id="UP000256856">
    <property type="component" value="Chromosome"/>
</dbReference>
<keyword evidence="12 19" id="KW-0830">Ubiquinone</keyword>
<evidence type="ECO:0000256" key="6">
    <source>
        <dbReference type="ARBA" id="ARBA00022719"/>
    </source>
</evidence>
<evidence type="ECO:0000256" key="7">
    <source>
        <dbReference type="ARBA" id="ARBA00022723"/>
    </source>
</evidence>
<comment type="function">
    <text evidence="2">NDH-1 shuttles electrons from NADH, via FMN and iron-sulfur (Fe-S) centers, to quinones in the respiratory chain. The immediate electron acceptor for the enzyme in this species is believed to be ubiquinone. Couples the redox reaction to proton translocation (for every two electrons transferred, four hydrogen ions are translocated across the cytoplasmic membrane), and thus conserves the redox energy in a proton gradient.</text>
</comment>
<dbReference type="InterPro" id="IPR019574">
    <property type="entry name" value="NADH_UbQ_OxRdtase_Gsu_4Fe4S-bd"/>
</dbReference>
<feature type="domain" description="4Fe-4S His(Cys)3-ligated-type" evidence="18">
    <location>
        <begin position="85"/>
        <end position="124"/>
    </location>
</feature>
<dbReference type="PROSITE" id="PS00643">
    <property type="entry name" value="COMPLEX1_75K_3"/>
    <property type="match status" value="1"/>
</dbReference>
<dbReference type="CDD" id="cd00207">
    <property type="entry name" value="fer2"/>
    <property type="match status" value="1"/>
</dbReference>
<evidence type="ECO:0000256" key="9">
    <source>
        <dbReference type="ARBA" id="ARBA00023004"/>
    </source>
</evidence>
<evidence type="ECO:0000256" key="8">
    <source>
        <dbReference type="ARBA" id="ARBA00022967"/>
    </source>
</evidence>
<evidence type="ECO:0000259" key="18">
    <source>
        <dbReference type="PROSITE" id="PS51839"/>
    </source>
</evidence>
<evidence type="ECO:0000256" key="14">
    <source>
        <dbReference type="ARBA" id="ARBA00047712"/>
    </source>
</evidence>